<organism evidence="1 2">
    <name type="scientific">Gossypium klotzschianum</name>
    <dbReference type="NCBI Taxonomy" id="34286"/>
    <lineage>
        <taxon>Eukaryota</taxon>
        <taxon>Viridiplantae</taxon>
        <taxon>Streptophyta</taxon>
        <taxon>Embryophyta</taxon>
        <taxon>Tracheophyta</taxon>
        <taxon>Spermatophyta</taxon>
        <taxon>Magnoliopsida</taxon>
        <taxon>eudicotyledons</taxon>
        <taxon>Gunneridae</taxon>
        <taxon>Pentapetalae</taxon>
        <taxon>rosids</taxon>
        <taxon>malvids</taxon>
        <taxon>Malvales</taxon>
        <taxon>Malvaceae</taxon>
        <taxon>Malvoideae</taxon>
        <taxon>Gossypium</taxon>
    </lineage>
</organism>
<accession>A0A7J8VMW0</accession>
<keyword evidence="2" id="KW-1185">Reference proteome</keyword>
<gene>
    <name evidence="1" type="ORF">Goklo_004189</name>
</gene>
<dbReference type="EMBL" id="JABFAB010000011">
    <property type="protein sequence ID" value="MBA0664141.1"/>
    <property type="molecule type" value="Genomic_DNA"/>
</dbReference>
<dbReference type="OrthoDB" id="10274404at2759"/>
<protein>
    <submittedName>
        <fullName evidence="1">Uncharacterized protein</fullName>
    </submittedName>
</protein>
<dbReference type="Proteomes" id="UP000593573">
    <property type="component" value="Unassembled WGS sequence"/>
</dbReference>
<reference evidence="1 2" key="1">
    <citation type="journal article" date="2019" name="Genome Biol. Evol.">
        <title>Insights into the evolution of the New World diploid cottons (Gossypium, subgenus Houzingenia) based on genome sequencing.</title>
        <authorList>
            <person name="Grover C.E."/>
            <person name="Arick M.A. 2nd"/>
            <person name="Thrash A."/>
            <person name="Conover J.L."/>
            <person name="Sanders W.S."/>
            <person name="Peterson D.G."/>
            <person name="Frelichowski J.E."/>
            <person name="Scheffler J.A."/>
            <person name="Scheffler B.E."/>
            <person name="Wendel J.F."/>
        </authorList>
    </citation>
    <scope>NUCLEOTIDE SEQUENCE [LARGE SCALE GENOMIC DNA]</scope>
    <source>
        <strain evidence="1">57</strain>
        <tissue evidence="1">Leaf</tissue>
    </source>
</reference>
<comment type="caution">
    <text evidence="1">The sequence shown here is derived from an EMBL/GenBank/DDBJ whole genome shotgun (WGS) entry which is preliminary data.</text>
</comment>
<proteinExistence type="predicted"/>
<evidence type="ECO:0000313" key="2">
    <source>
        <dbReference type="Proteomes" id="UP000593573"/>
    </source>
</evidence>
<name>A0A7J8VMW0_9ROSI</name>
<sequence length="91" mass="10256">MKTTKISRKPPCYLPFPSPREPSIPQASSLSFMGFSLTIPKLSLTKIWTSKGTQILSRVSPFSGLLLGTRLRKQGQLFCLRRQTWEVTMLG</sequence>
<evidence type="ECO:0000313" key="1">
    <source>
        <dbReference type="EMBL" id="MBA0664141.1"/>
    </source>
</evidence>
<dbReference type="AlphaFoldDB" id="A0A7J8VMW0"/>